<dbReference type="RefSeq" id="WP_005542321.1">
    <property type="nucleotide sequence ID" value="NZ_JH378845.1"/>
</dbReference>
<dbReference type="EMBL" id="ACZL01000053">
    <property type="protein sequence ID" value="EHI54579.1"/>
    <property type="molecule type" value="Genomic_DNA"/>
</dbReference>
<dbReference type="GO" id="GO:0015074">
    <property type="term" value="P:DNA integration"/>
    <property type="evidence" value="ECO:0007669"/>
    <property type="project" value="InterPro"/>
</dbReference>
<proteinExistence type="predicted"/>
<dbReference type="STRING" id="679200.HMPREF9333_02268"/>
<dbReference type="Gene3D" id="1.10.443.10">
    <property type="entry name" value="Intergrase catalytic core"/>
    <property type="match status" value="1"/>
</dbReference>
<dbReference type="InterPro" id="IPR002104">
    <property type="entry name" value="Integrase_catalytic"/>
</dbReference>
<keyword evidence="1" id="KW-0233">DNA recombination</keyword>
<accession>G5GL23</accession>
<dbReference type="SUPFAM" id="SSF56349">
    <property type="entry name" value="DNA breaking-rejoining enzymes"/>
    <property type="match status" value="1"/>
</dbReference>
<dbReference type="GO" id="GO:0006310">
    <property type="term" value="P:DNA recombination"/>
    <property type="evidence" value="ECO:0007669"/>
    <property type="project" value="UniProtKB-KW"/>
</dbReference>
<dbReference type="OrthoDB" id="3197444at2"/>
<keyword evidence="4" id="KW-1185">Reference proteome</keyword>
<dbReference type="HOGENOM" id="CLU_574626_0_0_9"/>
<dbReference type="eggNOG" id="COG2369">
    <property type="taxonomic scope" value="Bacteria"/>
</dbReference>
<name>G5GL23_9FIRM</name>
<dbReference type="PANTHER" id="PTHR30349:SF64">
    <property type="entry name" value="PROPHAGE INTEGRASE INTD-RELATED"/>
    <property type="match status" value="1"/>
</dbReference>
<evidence type="ECO:0000259" key="2">
    <source>
        <dbReference type="PROSITE" id="PS51898"/>
    </source>
</evidence>
<dbReference type="InterPro" id="IPR050090">
    <property type="entry name" value="Tyrosine_recombinase_XerCD"/>
</dbReference>
<dbReference type="AlphaFoldDB" id="G5GL23"/>
<sequence>MKYDVLERYRSYLNEILDNKNTVDRYYFAVVKCLRNIQFDTLSDVSNKHIEEYLIKLKGSGNFSALKNGLKHLEDFDMSFKAPEEDFFKRIAKNKRRGTKRGVKVIILDMIQKKINALKNEKLKIGYRLMQLSGLRVSEVANLKKEDIKIDGQVITVDVKKGKGGKSGKVICDPNQYLSEKLQQYLDGYSEQDNIFYSAETMKKNARKLGIECHDLRRIAAITHRNKLKDSGMSIEEANKDTKEYLRHERFSTTKRYLFNRKLKFKDENVNILKEDCYINELKDDLNYVVEAPESITELIPVRKQEKKIVNKKVEYAYIYDQDGKELFNKSDGKANQVAFTASETAMMKGAVLTHNHPGGSTFSEADIYTLVETGMKEMRATGSNGTFFLRKVDHSISAKLFYDDYTKAINNIYPLTDPIYNKIQRKYANKELTDEEYKKNIEKLNALFMFKRHEWIKNNAKNYGYKYGIEKNRR</sequence>
<dbReference type="CDD" id="cd00397">
    <property type="entry name" value="DNA_BRE_C"/>
    <property type="match status" value="1"/>
</dbReference>
<dbReference type="GO" id="GO:0003677">
    <property type="term" value="F:DNA binding"/>
    <property type="evidence" value="ECO:0007669"/>
    <property type="project" value="InterPro"/>
</dbReference>
<dbReference type="PROSITE" id="PS51898">
    <property type="entry name" value="TYR_RECOMBINASE"/>
    <property type="match status" value="1"/>
</dbReference>
<protein>
    <recommendedName>
        <fullName evidence="2">Tyr recombinase domain-containing protein</fullName>
    </recommendedName>
</protein>
<dbReference type="InterPro" id="IPR013762">
    <property type="entry name" value="Integrase-like_cat_sf"/>
</dbReference>
<evidence type="ECO:0000313" key="4">
    <source>
        <dbReference type="Proteomes" id="UP000003011"/>
    </source>
</evidence>
<evidence type="ECO:0000256" key="1">
    <source>
        <dbReference type="ARBA" id="ARBA00023172"/>
    </source>
</evidence>
<organism evidence="3 4">
    <name type="scientific">Johnsonella ignava ATCC 51276</name>
    <dbReference type="NCBI Taxonomy" id="679200"/>
    <lineage>
        <taxon>Bacteria</taxon>
        <taxon>Bacillati</taxon>
        <taxon>Bacillota</taxon>
        <taxon>Clostridia</taxon>
        <taxon>Lachnospirales</taxon>
        <taxon>Lachnospiraceae</taxon>
        <taxon>Johnsonella</taxon>
    </lineage>
</organism>
<comment type="caution">
    <text evidence="3">The sequence shown here is derived from an EMBL/GenBank/DDBJ whole genome shotgun (WGS) entry which is preliminary data.</text>
</comment>
<reference evidence="3 4" key="1">
    <citation type="submission" date="2011-08" db="EMBL/GenBank/DDBJ databases">
        <title>The Genome Sequence of Johnsonella ignava ATCC 51276.</title>
        <authorList>
            <consortium name="The Broad Institute Genome Sequencing Platform"/>
            <person name="Earl A."/>
            <person name="Ward D."/>
            <person name="Feldgarden M."/>
            <person name="Gevers D."/>
            <person name="Izard J."/>
            <person name="Blanton J.M."/>
            <person name="Baranova O.V."/>
            <person name="Dewhirst F.E."/>
            <person name="Young S.K."/>
            <person name="Zeng Q."/>
            <person name="Gargeya S."/>
            <person name="Fitzgerald M."/>
            <person name="Haas B."/>
            <person name="Abouelleil A."/>
            <person name="Alvarado L."/>
            <person name="Arachchi H.M."/>
            <person name="Berlin A."/>
            <person name="Brown A."/>
            <person name="Chapman S.B."/>
            <person name="Chen Z."/>
            <person name="Dunbar C."/>
            <person name="Freedman E."/>
            <person name="Gearin G."/>
            <person name="Gellesch M."/>
            <person name="Goldberg J."/>
            <person name="Griggs A."/>
            <person name="Gujja S."/>
            <person name="Heiman D."/>
            <person name="Howarth C."/>
            <person name="Larson L."/>
            <person name="Lui A."/>
            <person name="MacDonald P.J.P."/>
            <person name="Montmayeur A."/>
            <person name="Murphy C."/>
            <person name="Neiman D."/>
            <person name="Pearson M."/>
            <person name="Priest M."/>
            <person name="Roberts A."/>
            <person name="Saif S."/>
            <person name="Shea T."/>
            <person name="Shenoy N."/>
            <person name="Sisk P."/>
            <person name="Stolte C."/>
            <person name="Sykes S."/>
            <person name="Wortman J."/>
            <person name="Nusbaum C."/>
            <person name="Birren B."/>
        </authorList>
    </citation>
    <scope>NUCLEOTIDE SEQUENCE [LARGE SCALE GENOMIC DNA]</scope>
    <source>
        <strain evidence="3 4">ATCC 51276</strain>
    </source>
</reference>
<gene>
    <name evidence="3" type="ORF">HMPREF9333_02268</name>
</gene>
<dbReference type="Pfam" id="PF00589">
    <property type="entry name" value="Phage_integrase"/>
    <property type="match status" value="1"/>
</dbReference>
<evidence type="ECO:0000313" key="3">
    <source>
        <dbReference type="EMBL" id="EHI54579.1"/>
    </source>
</evidence>
<dbReference type="InterPro" id="IPR011010">
    <property type="entry name" value="DNA_brk_join_enz"/>
</dbReference>
<feature type="domain" description="Tyr recombinase" evidence="2">
    <location>
        <begin position="101"/>
        <end position="274"/>
    </location>
</feature>
<dbReference type="PANTHER" id="PTHR30349">
    <property type="entry name" value="PHAGE INTEGRASE-RELATED"/>
    <property type="match status" value="1"/>
</dbReference>
<dbReference type="Proteomes" id="UP000003011">
    <property type="component" value="Unassembled WGS sequence"/>
</dbReference>